<reference evidence="2" key="2">
    <citation type="journal article" date="2015" name="Fish Shellfish Immunol.">
        <title>Early steps in the European eel (Anguilla anguilla)-Vibrio vulnificus interaction in the gills: Role of the RtxA13 toxin.</title>
        <authorList>
            <person name="Callol A."/>
            <person name="Pajuelo D."/>
            <person name="Ebbesson L."/>
            <person name="Teles M."/>
            <person name="MacKenzie S."/>
            <person name="Amaro C."/>
        </authorList>
    </citation>
    <scope>NUCLEOTIDE SEQUENCE</scope>
</reference>
<accession>A0A0E9SB26</accession>
<feature type="compositionally biased region" description="Polar residues" evidence="1">
    <location>
        <begin position="21"/>
        <end position="31"/>
    </location>
</feature>
<sequence>MKMSALWMHTTAQAKRCSSPPDRSSTFLSRR</sequence>
<proteinExistence type="predicted"/>
<dbReference type="AlphaFoldDB" id="A0A0E9SB26"/>
<evidence type="ECO:0000256" key="1">
    <source>
        <dbReference type="SAM" id="MobiDB-lite"/>
    </source>
</evidence>
<name>A0A0E9SB26_ANGAN</name>
<dbReference type="EMBL" id="GBXM01070160">
    <property type="protein sequence ID" value="JAH38417.1"/>
    <property type="molecule type" value="Transcribed_RNA"/>
</dbReference>
<protein>
    <submittedName>
        <fullName evidence="2">Uncharacterized protein</fullName>
    </submittedName>
</protein>
<reference evidence="2" key="1">
    <citation type="submission" date="2014-11" db="EMBL/GenBank/DDBJ databases">
        <authorList>
            <person name="Amaro Gonzalez C."/>
        </authorList>
    </citation>
    <scope>NUCLEOTIDE SEQUENCE</scope>
</reference>
<evidence type="ECO:0000313" key="2">
    <source>
        <dbReference type="EMBL" id="JAH38417.1"/>
    </source>
</evidence>
<organism evidence="2">
    <name type="scientific">Anguilla anguilla</name>
    <name type="common">European freshwater eel</name>
    <name type="synonym">Muraena anguilla</name>
    <dbReference type="NCBI Taxonomy" id="7936"/>
    <lineage>
        <taxon>Eukaryota</taxon>
        <taxon>Metazoa</taxon>
        <taxon>Chordata</taxon>
        <taxon>Craniata</taxon>
        <taxon>Vertebrata</taxon>
        <taxon>Euteleostomi</taxon>
        <taxon>Actinopterygii</taxon>
        <taxon>Neopterygii</taxon>
        <taxon>Teleostei</taxon>
        <taxon>Anguilliformes</taxon>
        <taxon>Anguillidae</taxon>
        <taxon>Anguilla</taxon>
    </lineage>
</organism>
<feature type="region of interest" description="Disordered" evidence="1">
    <location>
        <begin position="1"/>
        <end position="31"/>
    </location>
</feature>